<protein>
    <submittedName>
        <fullName evidence="1">Uncharacterized protein</fullName>
    </submittedName>
</protein>
<accession>A0A9W8K1X7</accession>
<reference evidence="1" key="1">
    <citation type="submission" date="2022-07" db="EMBL/GenBank/DDBJ databases">
        <title>Genome Sequence of Agrocybe chaxingu.</title>
        <authorList>
            <person name="Buettner E."/>
        </authorList>
    </citation>
    <scope>NUCLEOTIDE SEQUENCE</scope>
    <source>
        <strain evidence="1">MP-N11</strain>
    </source>
</reference>
<evidence type="ECO:0000313" key="1">
    <source>
        <dbReference type="EMBL" id="KAJ3502809.1"/>
    </source>
</evidence>
<name>A0A9W8K1X7_9AGAR</name>
<dbReference type="EMBL" id="JANKHO010001227">
    <property type="protein sequence ID" value="KAJ3502809.1"/>
    <property type="molecule type" value="Genomic_DNA"/>
</dbReference>
<dbReference type="Proteomes" id="UP001148786">
    <property type="component" value="Unassembled WGS sequence"/>
</dbReference>
<dbReference type="OrthoDB" id="3060808at2759"/>
<evidence type="ECO:0000313" key="2">
    <source>
        <dbReference type="Proteomes" id="UP001148786"/>
    </source>
</evidence>
<comment type="caution">
    <text evidence="1">The sequence shown here is derived from an EMBL/GenBank/DDBJ whole genome shotgun (WGS) entry which is preliminary data.</text>
</comment>
<dbReference type="AlphaFoldDB" id="A0A9W8K1X7"/>
<proteinExistence type="predicted"/>
<organism evidence="1 2">
    <name type="scientific">Agrocybe chaxingu</name>
    <dbReference type="NCBI Taxonomy" id="84603"/>
    <lineage>
        <taxon>Eukaryota</taxon>
        <taxon>Fungi</taxon>
        <taxon>Dikarya</taxon>
        <taxon>Basidiomycota</taxon>
        <taxon>Agaricomycotina</taxon>
        <taxon>Agaricomycetes</taxon>
        <taxon>Agaricomycetidae</taxon>
        <taxon>Agaricales</taxon>
        <taxon>Agaricineae</taxon>
        <taxon>Strophariaceae</taxon>
        <taxon>Agrocybe</taxon>
    </lineage>
</organism>
<gene>
    <name evidence="1" type="ORF">NLJ89_g8720</name>
</gene>
<keyword evidence="2" id="KW-1185">Reference proteome</keyword>
<sequence length="134" mass="14556">MFSETDVEALLGLCDKFIYSGGMSLSPISLMLLRQPLLAVQWFNHPNTYDLDETISADHVGKALLAPLVFRTSECLSIANYIKLEDPKLAALIKKVNIDGSGARQEGLGGTAARLEPVGKPGAWRVLDFLQPNA</sequence>